<dbReference type="GO" id="GO:0004222">
    <property type="term" value="F:metalloendopeptidase activity"/>
    <property type="evidence" value="ECO:0007669"/>
    <property type="project" value="InterPro"/>
</dbReference>
<name>A0AAN9Y5I2_9HEMI</name>
<proteinExistence type="predicted"/>
<feature type="domain" description="Peptidase M13 C-terminal" evidence="1">
    <location>
        <begin position="457"/>
        <end position="637"/>
    </location>
</feature>
<dbReference type="Gene3D" id="1.10.1380.10">
    <property type="entry name" value="Neutral endopeptidase , domain2"/>
    <property type="match status" value="1"/>
</dbReference>
<dbReference type="PANTHER" id="PTHR11733">
    <property type="entry name" value="ZINC METALLOPROTEASE FAMILY M13 NEPRILYSIN-RELATED"/>
    <property type="match status" value="1"/>
</dbReference>
<dbReference type="Proteomes" id="UP001367676">
    <property type="component" value="Unassembled WGS sequence"/>
</dbReference>
<accession>A0AAN9Y5I2</accession>
<dbReference type="Gene3D" id="3.40.390.10">
    <property type="entry name" value="Collagenase (Catalytic Domain)"/>
    <property type="match status" value="3"/>
</dbReference>
<sequence length="639" mass="73308">MLELPTMPPFGTSIKGDYIKILAKIHRNNPLAEFLFDVSVQVDPVNMQVNRIFFGNTPATSHASMNVETEGLYSFAKFSNVFNARTAPDERRYQAIRNALKTYIFKVVQFMINSQANTGKTSTSSSQFIPNIVEKVTNFLLELEKVIEMVDNVKYSLLEAIQKAQWMDPVTKAGAKTKLNSISPYVSVWETLKDPDKLQQFYGNVDGVHTAIENVADIVGFEVGYKAYQRHIQRHDPEKDLNAFLDFSHDKWFTLAFANMHCIHASLEYIYGQITEDENPPHSVRVNVTYGLETVKHHLEMLDLPEIPPFHKEPPASYEVINVLARVHRYSPSTSFLFNIDILNDLRDIKQNYITFEPTPSSINAYVKDDNKPRNKFELTTAEIRQALVNNITKTVNFMYESMKIRLTDDESKKKNVLIQDVSKFLIELEKSITFFGPSYLQEAKNEYDRTITGTTTLPRALNYGSLGVTIGHKLGHAFDKKGMGYTLNGKYEPSLSDQLIKEYEKREKCFEDSFGKYYHPLVEKWVDGHATLEENMADSLGFEVALRAYQKLVGNIGIEPYLEYLGFTHEELFTLAYANIWCENSSPRRLSKLMEMNDHTVNPIRVNGVMKNSEEFARIWKCKKNTPMNPPLKCKIFS</sequence>
<dbReference type="GO" id="GO:0005886">
    <property type="term" value="C:plasma membrane"/>
    <property type="evidence" value="ECO:0007669"/>
    <property type="project" value="TreeGrafter"/>
</dbReference>
<dbReference type="PANTHER" id="PTHR11733:SF133">
    <property type="entry name" value="PHOSPHATE-REGULATING NEUTRAL ENDOPEPTIDASE PHEX"/>
    <property type="match status" value="1"/>
</dbReference>
<gene>
    <name evidence="2" type="ORF">V9T40_002598</name>
</gene>
<reference evidence="2 3" key="1">
    <citation type="submission" date="2024-03" db="EMBL/GenBank/DDBJ databases">
        <title>Adaptation during the transition from Ophiocordyceps entomopathogen to insect associate is accompanied by gene loss and intensified selection.</title>
        <authorList>
            <person name="Ward C.M."/>
            <person name="Onetto C.A."/>
            <person name="Borneman A.R."/>
        </authorList>
    </citation>
    <scope>NUCLEOTIDE SEQUENCE [LARGE SCALE GENOMIC DNA]</scope>
    <source>
        <strain evidence="2">AWRI1</strain>
        <tissue evidence="2">Single Adult Female</tissue>
    </source>
</reference>
<dbReference type="PROSITE" id="PS51885">
    <property type="entry name" value="NEPRILYSIN"/>
    <property type="match status" value="1"/>
</dbReference>
<protein>
    <recommendedName>
        <fullName evidence="1">Peptidase M13 C-terminal domain-containing protein</fullName>
    </recommendedName>
</protein>
<dbReference type="InterPro" id="IPR042089">
    <property type="entry name" value="Peptidase_M13_dom_2"/>
</dbReference>
<dbReference type="AlphaFoldDB" id="A0AAN9Y5I2"/>
<dbReference type="InterPro" id="IPR024079">
    <property type="entry name" value="MetalloPept_cat_dom_sf"/>
</dbReference>
<dbReference type="PRINTS" id="PR00786">
    <property type="entry name" value="NEPRILYSIN"/>
</dbReference>
<organism evidence="2 3">
    <name type="scientific">Parthenolecanium corni</name>
    <dbReference type="NCBI Taxonomy" id="536013"/>
    <lineage>
        <taxon>Eukaryota</taxon>
        <taxon>Metazoa</taxon>
        <taxon>Ecdysozoa</taxon>
        <taxon>Arthropoda</taxon>
        <taxon>Hexapoda</taxon>
        <taxon>Insecta</taxon>
        <taxon>Pterygota</taxon>
        <taxon>Neoptera</taxon>
        <taxon>Paraneoptera</taxon>
        <taxon>Hemiptera</taxon>
        <taxon>Sternorrhyncha</taxon>
        <taxon>Coccoidea</taxon>
        <taxon>Coccidae</taxon>
        <taxon>Parthenolecanium</taxon>
    </lineage>
</organism>
<dbReference type="InterPro" id="IPR000718">
    <property type="entry name" value="Peptidase_M13"/>
</dbReference>
<comment type="caution">
    <text evidence="2">The sequence shown here is derived from an EMBL/GenBank/DDBJ whole genome shotgun (WGS) entry which is preliminary data.</text>
</comment>
<evidence type="ECO:0000313" key="2">
    <source>
        <dbReference type="EMBL" id="KAK7590985.1"/>
    </source>
</evidence>
<evidence type="ECO:0000259" key="1">
    <source>
        <dbReference type="Pfam" id="PF01431"/>
    </source>
</evidence>
<keyword evidence="3" id="KW-1185">Reference proteome</keyword>
<dbReference type="Pfam" id="PF01431">
    <property type="entry name" value="Peptidase_M13"/>
    <property type="match status" value="2"/>
</dbReference>
<evidence type="ECO:0000313" key="3">
    <source>
        <dbReference type="Proteomes" id="UP001367676"/>
    </source>
</evidence>
<feature type="domain" description="Peptidase M13 C-terminal" evidence="1">
    <location>
        <begin position="164"/>
        <end position="290"/>
    </location>
</feature>
<dbReference type="EMBL" id="JBBCAQ010000022">
    <property type="protein sequence ID" value="KAK7590985.1"/>
    <property type="molecule type" value="Genomic_DNA"/>
</dbReference>
<dbReference type="SUPFAM" id="SSF55486">
    <property type="entry name" value="Metalloproteases ('zincins'), catalytic domain"/>
    <property type="match status" value="2"/>
</dbReference>
<dbReference type="InterPro" id="IPR018497">
    <property type="entry name" value="Peptidase_M13_C"/>
</dbReference>
<dbReference type="GO" id="GO:0016485">
    <property type="term" value="P:protein processing"/>
    <property type="evidence" value="ECO:0007669"/>
    <property type="project" value="TreeGrafter"/>
</dbReference>